<protein>
    <submittedName>
        <fullName evidence="1">Uncharacterized protein</fullName>
    </submittedName>
</protein>
<accession>K2QM83</accession>
<dbReference type="Proteomes" id="UP000007129">
    <property type="component" value="Unassembled WGS sequence"/>
</dbReference>
<name>K2QM83_MACPH</name>
<evidence type="ECO:0000313" key="2">
    <source>
        <dbReference type="Proteomes" id="UP000007129"/>
    </source>
</evidence>
<reference evidence="1 2" key="1">
    <citation type="journal article" date="2012" name="BMC Genomics">
        <title>Tools to kill: Genome of one of the most destructive plant pathogenic fungi Macrophomina phaseolina.</title>
        <authorList>
            <person name="Islam M.S."/>
            <person name="Haque M.S."/>
            <person name="Islam M.M."/>
            <person name="Emdad E.M."/>
            <person name="Halim A."/>
            <person name="Hossen Q.M.M."/>
            <person name="Hossain M.Z."/>
            <person name="Ahmed B."/>
            <person name="Rahim S."/>
            <person name="Rahman M.S."/>
            <person name="Alam M.M."/>
            <person name="Hou S."/>
            <person name="Wan X."/>
            <person name="Saito J.A."/>
            <person name="Alam M."/>
        </authorList>
    </citation>
    <scope>NUCLEOTIDE SEQUENCE [LARGE SCALE GENOMIC DNA]</scope>
    <source>
        <strain evidence="1 2">MS6</strain>
    </source>
</reference>
<dbReference type="HOGENOM" id="CLU_1896629_0_0_1"/>
<comment type="caution">
    <text evidence="1">The sequence shown here is derived from an EMBL/GenBank/DDBJ whole genome shotgun (WGS) entry which is preliminary data.</text>
</comment>
<dbReference type="AlphaFoldDB" id="K2QM83"/>
<gene>
    <name evidence="1" type="ORF">MPH_11989</name>
</gene>
<evidence type="ECO:0000313" key="1">
    <source>
        <dbReference type="EMBL" id="EKG10986.1"/>
    </source>
</evidence>
<proteinExistence type="predicted"/>
<dbReference type="EMBL" id="AHHD01000500">
    <property type="protein sequence ID" value="EKG10986.1"/>
    <property type="molecule type" value="Genomic_DNA"/>
</dbReference>
<dbReference type="InParanoid" id="K2QM83"/>
<organism evidence="1 2">
    <name type="scientific">Macrophomina phaseolina (strain MS6)</name>
    <name type="common">Charcoal rot fungus</name>
    <dbReference type="NCBI Taxonomy" id="1126212"/>
    <lineage>
        <taxon>Eukaryota</taxon>
        <taxon>Fungi</taxon>
        <taxon>Dikarya</taxon>
        <taxon>Ascomycota</taxon>
        <taxon>Pezizomycotina</taxon>
        <taxon>Dothideomycetes</taxon>
        <taxon>Dothideomycetes incertae sedis</taxon>
        <taxon>Botryosphaeriales</taxon>
        <taxon>Botryosphaeriaceae</taxon>
        <taxon>Macrophomina</taxon>
    </lineage>
</organism>
<sequence>MNSIFPTEYHPEAYRYKTFKPPVGPGLFISEYCAPGKLGLAPCHLLSIGGPVTGRDTPARCLLNLTLLDFHFAADGTKPTCPPIRQLPQSWPSRRCNRRRACRGWPAASLRSYVYLWSVRTSDFFSPNDLRRYR</sequence>
<dbReference type="VEuPathDB" id="FungiDB:MPH_11989"/>